<feature type="region of interest" description="Disordered" evidence="1">
    <location>
        <begin position="688"/>
        <end position="726"/>
    </location>
</feature>
<reference evidence="3" key="1">
    <citation type="submission" date="2020-01" db="EMBL/GenBank/DDBJ databases">
        <title>Draft genome sequence of the Termite Coptotermes fromosanus.</title>
        <authorList>
            <person name="Itakura S."/>
            <person name="Yosikawa Y."/>
            <person name="Umezawa K."/>
        </authorList>
    </citation>
    <scope>NUCLEOTIDE SEQUENCE [LARGE SCALE GENOMIC DNA]</scope>
</reference>
<feature type="compositionally biased region" description="Polar residues" evidence="1">
    <location>
        <begin position="704"/>
        <end position="713"/>
    </location>
</feature>
<organism evidence="2 3">
    <name type="scientific">Coptotermes formosanus</name>
    <name type="common">Formosan subterranean termite</name>
    <dbReference type="NCBI Taxonomy" id="36987"/>
    <lineage>
        <taxon>Eukaryota</taxon>
        <taxon>Metazoa</taxon>
        <taxon>Ecdysozoa</taxon>
        <taxon>Arthropoda</taxon>
        <taxon>Hexapoda</taxon>
        <taxon>Insecta</taxon>
        <taxon>Pterygota</taxon>
        <taxon>Neoptera</taxon>
        <taxon>Polyneoptera</taxon>
        <taxon>Dictyoptera</taxon>
        <taxon>Blattodea</taxon>
        <taxon>Blattoidea</taxon>
        <taxon>Termitoidae</taxon>
        <taxon>Rhinotermitidae</taxon>
        <taxon>Coptotermes</taxon>
    </lineage>
</organism>
<dbReference type="OrthoDB" id="8193942at2759"/>
<sequence>MLDDQLHVSGKYVDENEYDAGPRMPVIFEQSVAVAVYSPEDNKDTLKLKYVQEEQFARILKQVKRSKKKEREDREWAKFLIEKKIACKFYMERDESESLTTSALSISPQNVVQKYCDAGLKQPLPGRVHSDCQKYCDSLSKEAAYKSCGGTMLDNSDAGKRDKMCRREENVSVVQKTNTENLQMMTLLSHPKFHKHSSNMSPETIREVSVCLPNSNCSMLNDIKFIYQHRPCHMNKNCKSEIPKSFHEHHMIESSRKIVVPSDVTKLNPYAVSKESIVSQRIRFMWKKMNAAFDDICSLYNKVPEPDGNQDLLRRCKRAAEFSCRFSRNYLCQLRWQMCELKKQIGESSSLSTAQHTPHQLVCRKLAIAHHSALQGLQYIEKKSKALLQLINSKNMVNKFQDGLPASHNTAVNIMTTTGEREWESSLREPEQTQAPMISARGQCSVRKIISWKEPAAKLARAVYGAPAKKCDSAVFKRNKRFTVSKVISDFHLKARPPLQCESELKMFCDLASLIHMRHLSNELTGICEDEFWNKLKSVVRNLVDKSETEISQGSVKRPDVQSSTLVDDMKPVLQQVRDTVSHSLQQSESQHTTQGKDEVKATKIGPQNAQLIFLLPEPHDALLDPADNKESKVTRPRSQDTVSLDASDTVDCNVHCTHKSRAYCKLKPNVLMMNSVKSITNVYHQHRPEDSPEMHCSMESSRKASTYANTKENVGRKQSRSRLQSPLTLPKQNIESAVDYHRKFHSYMKSNRMYETTASPWVMISRLSDQLIEKILQEVARETKLESLVQNISTLELQEEVFLGQSQLNRKILVHGDQFI</sequence>
<evidence type="ECO:0000256" key="1">
    <source>
        <dbReference type="SAM" id="MobiDB-lite"/>
    </source>
</evidence>
<dbReference type="EMBL" id="BLKM01000350">
    <property type="protein sequence ID" value="GFG32098.1"/>
    <property type="molecule type" value="Genomic_DNA"/>
</dbReference>
<protein>
    <submittedName>
        <fullName evidence="2">Uncharacterized protein</fullName>
    </submittedName>
</protein>
<dbReference type="AlphaFoldDB" id="A0A6L2PNK9"/>
<dbReference type="Proteomes" id="UP000502823">
    <property type="component" value="Unassembled WGS sequence"/>
</dbReference>
<dbReference type="InParanoid" id="A0A6L2PNK9"/>
<evidence type="ECO:0000313" key="2">
    <source>
        <dbReference type="EMBL" id="GFG32098.1"/>
    </source>
</evidence>
<gene>
    <name evidence="2" type="ORF">Cfor_06868</name>
</gene>
<accession>A0A6L2PNK9</accession>
<feature type="compositionally biased region" description="Polar residues" evidence="1">
    <location>
        <begin position="580"/>
        <end position="594"/>
    </location>
</feature>
<name>A0A6L2PNK9_COPFO</name>
<evidence type="ECO:0000313" key="3">
    <source>
        <dbReference type="Proteomes" id="UP000502823"/>
    </source>
</evidence>
<feature type="region of interest" description="Disordered" evidence="1">
    <location>
        <begin position="580"/>
        <end position="601"/>
    </location>
</feature>
<keyword evidence="3" id="KW-1185">Reference proteome</keyword>
<proteinExistence type="predicted"/>
<comment type="caution">
    <text evidence="2">The sequence shown here is derived from an EMBL/GenBank/DDBJ whole genome shotgun (WGS) entry which is preliminary data.</text>
</comment>